<feature type="domain" description="Competence protein CoiA-like N-terminal" evidence="2">
    <location>
        <begin position="21"/>
        <end position="62"/>
    </location>
</feature>
<reference evidence="4 5" key="1">
    <citation type="submission" date="2023-07" db="EMBL/GenBank/DDBJ databases">
        <title>Genomic Encyclopedia of Type Strains, Phase IV (KMG-IV): sequencing the most valuable type-strain genomes for metagenomic binning, comparative biology and taxonomic classification.</title>
        <authorList>
            <person name="Goeker M."/>
        </authorList>
    </citation>
    <scope>NUCLEOTIDE SEQUENCE [LARGE SCALE GENOMIC DNA]</scope>
    <source>
        <strain evidence="4 5">DSM 23837</strain>
    </source>
</reference>
<dbReference type="Proteomes" id="UP001223586">
    <property type="component" value="Unassembled WGS sequence"/>
</dbReference>
<feature type="domain" description="Competence protein CoiA nuclease-like" evidence="1">
    <location>
        <begin position="67"/>
        <end position="223"/>
    </location>
</feature>
<feature type="domain" description="Competence protein CoiA C-terminal" evidence="3">
    <location>
        <begin position="236"/>
        <end position="384"/>
    </location>
</feature>
<evidence type="ECO:0000313" key="5">
    <source>
        <dbReference type="Proteomes" id="UP001223586"/>
    </source>
</evidence>
<dbReference type="Pfam" id="PF06054">
    <property type="entry name" value="CoiA_nuc"/>
    <property type="match status" value="1"/>
</dbReference>
<protein>
    <submittedName>
        <fullName evidence="4">Competence CoiA-like predicted nuclease</fullName>
    </submittedName>
</protein>
<evidence type="ECO:0000259" key="2">
    <source>
        <dbReference type="Pfam" id="PF25164"/>
    </source>
</evidence>
<dbReference type="Pfam" id="PF25164">
    <property type="entry name" value="CoiA_N"/>
    <property type="match status" value="1"/>
</dbReference>
<organism evidence="4 5">
    <name type="scientific">Bacillus chungangensis</name>
    <dbReference type="NCBI Taxonomy" id="587633"/>
    <lineage>
        <taxon>Bacteria</taxon>
        <taxon>Bacillati</taxon>
        <taxon>Bacillota</taxon>
        <taxon>Bacilli</taxon>
        <taxon>Bacillales</taxon>
        <taxon>Bacillaceae</taxon>
        <taxon>Bacillus</taxon>
    </lineage>
</organism>
<evidence type="ECO:0000313" key="4">
    <source>
        <dbReference type="EMBL" id="MDQ0174640.1"/>
    </source>
</evidence>
<keyword evidence="5" id="KW-1185">Reference proteome</keyword>
<gene>
    <name evidence="4" type="ORF">J2S08_000473</name>
</gene>
<dbReference type="InterPro" id="IPR021176">
    <property type="entry name" value="Competence-induced_CoiA"/>
</dbReference>
<proteinExistence type="predicted"/>
<evidence type="ECO:0000259" key="3">
    <source>
        <dbReference type="Pfam" id="PF25166"/>
    </source>
</evidence>
<dbReference type="RefSeq" id="WP_307226282.1">
    <property type="nucleotide sequence ID" value="NZ_JAUSTT010000002.1"/>
</dbReference>
<dbReference type="InterPro" id="IPR057253">
    <property type="entry name" value="CoiA-like_N"/>
</dbReference>
<dbReference type="InterPro" id="IPR010330">
    <property type="entry name" value="CoiA_nuc"/>
</dbReference>
<dbReference type="InterPro" id="IPR057252">
    <property type="entry name" value="CoiA_C"/>
</dbReference>
<name>A0ABT9WMX5_9BACI</name>
<evidence type="ECO:0000259" key="1">
    <source>
        <dbReference type="Pfam" id="PF06054"/>
    </source>
</evidence>
<sequence length="406" mass="48225">MFIALDKDGKKVAVHYLGPNEMINFRNRSPFYCPQCQSKLIFKAGKKKIPHFAHQRLINCHAESEPESEMHLQGKKDLYVWLQTMTKTVYLEHYFTSIKQRADIFVKKDGHSYAIEYQCSSIPLRQIIKRTEGYRQKGIIPVWVLGGLPYQKQMKKTTSLYLLNEFQWSLVGIYRSRSYYLLSYKPRTKRFYCLSYLLPVTARKTFGQLHSIPLSKATFPLTVSKETKKSRYSLTDWINEKRQWLNQKVYFTKNRSDPFLKAIYESKLTTYLLPPIIGVPINQNNCKTNVIEWQFYVWHDFLSKLKKGDTFTDHDLFQKMAIRVEKRHIQFRTLLLNHETNQSCDQLFLAYLNVLVKTGYILKYGCSNYQLVKKLSFSQNVEAAYQEERNFYKQYARYLFIYPTSN</sequence>
<dbReference type="Pfam" id="PF25166">
    <property type="entry name" value="CoiA_C"/>
    <property type="match status" value="1"/>
</dbReference>
<dbReference type="PIRSF" id="PIRSF007487">
    <property type="entry name" value="Competence-induced_CoiA_bac"/>
    <property type="match status" value="1"/>
</dbReference>
<comment type="caution">
    <text evidence="4">The sequence shown here is derived from an EMBL/GenBank/DDBJ whole genome shotgun (WGS) entry which is preliminary data.</text>
</comment>
<dbReference type="EMBL" id="JAUSTT010000002">
    <property type="protein sequence ID" value="MDQ0174640.1"/>
    <property type="molecule type" value="Genomic_DNA"/>
</dbReference>
<accession>A0ABT9WMX5</accession>